<sequence length="101" mass="11631">MQETAIPTIFETVSVFFFLQGGFRLQVLDKLLRPVLDLTPVTAQSEFVAVDSTAQQYMVQIPADFECQNCTIRLLREAKEWAKGYRFWSCADVDIKPSKFF</sequence>
<dbReference type="EMBL" id="JBFDAA010000008">
    <property type="protein sequence ID" value="KAL1129682.1"/>
    <property type="molecule type" value="Genomic_DNA"/>
</dbReference>
<proteinExistence type="predicted"/>
<organism evidence="1 2">
    <name type="scientific">Ranatra chinensis</name>
    <dbReference type="NCBI Taxonomy" id="642074"/>
    <lineage>
        <taxon>Eukaryota</taxon>
        <taxon>Metazoa</taxon>
        <taxon>Ecdysozoa</taxon>
        <taxon>Arthropoda</taxon>
        <taxon>Hexapoda</taxon>
        <taxon>Insecta</taxon>
        <taxon>Pterygota</taxon>
        <taxon>Neoptera</taxon>
        <taxon>Paraneoptera</taxon>
        <taxon>Hemiptera</taxon>
        <taxon>Heteroptera</taxon>
        <taxon>Panheteroptera</taxon>
        <taxon>Nepomorpha</taxon>
        <taxon>Nepidae</taxon>
        <taxon>Ranatrinae</taxon>
        <taxon>Ranatra</taxon>
    </lineage>
</organism>
<protein>
    <submittedName>
        <fullName evidence="1">Uncharacterized protein</fullName>
    </submittedName>
</protein>
<dbReference type="AlphaFoldDB" id="A0ABD0YT38"/>
<evidence type="ECO:0000313" key="2">
    <source>
        <dbReference type="Proteomes" id="UP001558652"/>
    </source>
</evidence>
<gene>
    <name evidence="1" type="ORF">AAG570_012627</name>
</gene>
<name>A0ABD0YT38_9HEMI</name>
<keyword evidence="2" id="KW-1185">Reference proteome</keyword>
<comment type="caution">
    <text evidence="1">The sequence shown here is derived from an EMBL/GenBank/DDBJ whole genome shotgun (WGS) entry which is preliminary data.</text>
</comment>
<dbReference type="Proteomes" id="UP001558652">
    <property type="component" value="Unassembled WGS sequence"/>
</dbReference>
<dbReference type="PANTHER" id="PTHR46901:SF2">
    <property type="entry name" value="GH04942P"/>
    <property type="match status" value="1"/>
</dbReference>
<dbReference type="PANTHER" id="PTHR46901">
    <property type="entry name" value="GH04942P"/>
    <property type="match status" value="1"/>
</dbReference>
<accession>A0ABD0YT38</accession>
<evidence type="ECO:0000313" key="1">
    <source>
        <dbReference type="EMBL" id="KAL1129682.1"/>
    </source>
</evidence>
<reference evidence="1 2" key="1">
    <citation type="submission" date="2024-07" db="EMBL/GenBank/DDBJ databases">
        <title>Chromosome-level genome assembly of the water stick insect Ranatra chinensis (Heteroptera: Nepidae).</title>
        <authorList>
            <person name="Liu X."/>
        </authorList>
    </citation>
    <scope>NUCLEOTIDE SEQUENCE [LARGE SCALE GENOMIC DNA]</scope>
    <source>
        <strain evidence="1">Cailab_2021Rc</strain>
        <tissue evidence="1">Muscle</tissue>
    </source>
</reference>